<keyword evidence="8" id="KW-1185">Reference proteome</keyword>
<keyword evidence="5" id="KW-1133">Transmembrane helix</keyword>
<dbReference type="CDD" id="cd06225">
    <property type="entry name" value="HAMP"/>
    <property type="match status" value="1"/>
</dbReference>
<feature type="transmembrane region" description="Helical" evidence="5">
    <location>
        <begin position="288"/>
        <end position="311"/>
    </location>
</feature>
<feature type="transmembrane region" description="Helical" evidence="5">
    <location>
        <begin position="12"/>
        <end position="32"/>
    </location>
</feature>
<dbReference type="Pfam" id="PF02518">
    <property type="entry name" value="HATPase_c"/>
    <property type="match status" value="1"/>
</dbReference>
<dbReference type="Pfam" id="PF06580">
    <property type="entry name" value="His_kinase"/>
    <property type="match status" value="1"/>
</dbReference>
<evidence type="ECO:0000313" key="8">
    <source>
        <dbReference type="Proteomes" id="UP001575622"/>
    </source>
</evidence>
<dbReference type="EC" id="2.7.13.3" evidence="7"/>
<dbReference type="InterPro" id="IPR003594">
    <property type="entry name" value="HATPase_dom"/>
</dbReference>
<sequence length="590" mass="67933">MRLWQSSIYLNLVLAFLLSIIPMYTLSLYISLSGAASVREEITKSMQSRVHFYLSSFEAELSRVIKSMREFINDADLSMLSTLYPNIPTYERFTMTNRLESKLFLLNNSSQYIANSKLYIPSMGITIHGSGYDEKPIPDEEIREIRSVQYNTLSPFTMLGDRLLMGSLFPLGLNAAQSPTSIMKVEIPVQSLRNVLKQIPHTAEGGAVLFARDQDWHIASDQGERDPALIQQLKKLWENQGNDQKAGSGRFEIDNRFYLVTYEPSEILDATLLVYVPEEQILYPISHYFVMLIVLSIFSVAVIILFSYWIYRMLHKPLRVLVSAFRRVENGYMDISIPHQTAFEFGYLYRQFNVMLSRLNTLIQEVYEQKIRSQRAELKQLQSQINPHFLYNSFFVLKRMIAADDNKNAIRFVEHLGNYFQYITRNADDAVPLEAEWLHARTYTDIQMARFSRRLRTDYIDEPGPYGSVHVPRLIIQPLLENALQYGLPNKIKDGIIRVSFAVKRGLICIAVEDNGEELTNEQLNRLHAKLNARDEQMETTGLINVHRRLQLMFGNDAGVLVSRSSLGGLRTEICIPMKEEEPNVSIADH</sequence>
<evidence type="ECO:0000259" key="6">
    <source>
        <dbReference type="PROSITE" id="PS50885"/>
    </source>
</evidence>
<dbReference type="PANTHER" id="PTHR34220:SF7">
    <property type="entry name" value="SENSOR HISTIDINE KINASE YPDA"/>
    <property type="match status" value="1"/>
</dbReference>
<dbReference type="SMART" id="SM00304">
    <property type="entry name" value="HAMP"/>
    <property type="match status" value="1"/>
</dbReference>
<dbReference type="EMBL" id="JBHDLN010000011">
    <property type="protein sequence ID" value="MFB0844737.1"/>
    <property type="molecule type" value="Genomic_DNA"/>
</dbReference>
<evidence type="ECO:0000313" key="7">
    <source>
        <dbReference type="EMBL" id="MFB0844737.1"/>
    </source>
</evidence>
<organism evidence="7 8">
    <name type="scientific">Paenibacillus oleatilyticus</name>
    <dbReference type="NCBI Taxonomy" id="2594886"/>
    <lineage>
        <taxon>Bacteria</taxon>
        <taxon>Bacillati</taxon>
        <taxon>Bacillota</taxon>
        <taxon>Bacilli</taxon>
        <taxon>Bacillales</taxon>
        <taxon>Paenibacillaceae</taxon>
        <taxon>Paenibacillus</taxon>
    </lineage>
</organism>
<dbReference type="Proteomes" id="UP001575622">
    <property type="component" value="Unassembled WGS sequence"/>
</dbReference>
<keyword evidence="2" id="KW-1003">Cell membrane</keyword>
<keyword evidence="7" id="KW-0808">Transferase</keyword>
<keyword evidence="5" id="KW-0812">Transmembrane</keyword>
<keyword evidence="3 7" id="KW-0418">Kinase</keyword>
<evidence type="ECO:0000256" key="4">
    <source>
        <dbReference type="ARBA" id="ARBA00023136"/>
    </source>
</evidence>
<evidence type="ECO:0000256" key="1">
    <source>
        <dbReference type="ARBA" id="ARBA00004236"/>
    </source>
</evidence>
<dbReference type="InterPro" id="IPR050640">
    <property type="entry name" value="Bact_2-comp_sensor_kinase"/>
</dbReference>
<reference evidence="7 8" key="1">
    <citation type="submission" date="2024-09" db="EMBL/GenBank/DDBJ databases">
        <authorList>
            <person name="Makale K.P.P."/>
            <person name="Makhzoum A."/>
            <person name="Rantong G."/>
            <person name="Rahube T.O."/>
        </authorList>
    </citation>
    <scope>NUCLEOTIDE SEQUENCE [LARGE SCALE GENOMIC DNA]</scope>
    <source>
        <strain evidence="7 8">KM_D13</strain>
    </source>
</reference>
<proteinExistence type="predicted"/>
<dbReference type="PROSITE" id="PS50885">
    <property type="entry name" value="HAMP"/>
    <property type="match status" value="1"/>
</dbReference>
<comment type="caution">
    <text evidence="7">The sequence shown here is derived from an EMBL/GenBank/DDBJ whole genome shotgun (WGS) entry which is preliminary data.</text>
</comment>
<evidence type="ECO:0000256" key="3">
    <source>
        <dbReference type="ARBA" id="ARBA00022777"/>
    </source>
</evidence>
<comment type="subcellular location">
    <subcellularLocation>
        <location evidence="1">Cell membrane</location>
    </subcellularLocation>
</comment>
<keyword evidence="4 5" id="KW-0472">Membrane</keyword>
<dbReference type="PANTHER" id="PTHR34220">
    <property type="entry name" value="SENSOR HISTIDINE KINASE YPDA"/>
    <property type="match status" value="1"/>
</dbReference>
<name>A0ABV4V5T0_9BACL</name>
<feature type="domain" description="HAMP" evidence="6">
    <location>
        <begin position="312"/>
        <end position="364"/>
    </location>
</feature>
<dbReference type="InterPro" id="IPR003660">
    <property type="entry name" value="HAMP_dom"/>
</dbReference>
<dbReference type="InterPro" id="IPR010559">
    <property type="entry name" value="Sig_transdc_His_kin_internal"/>
</dbReference>
<evidence type="ECO:0000256" key="2">
    <source>
        <dbReference type="ARBA" id="ARBA00022475"/>
    </source>
</evidence>
<dbReference type="Pfam" id="PF00672">
    <property type="entry name" value="HAMP"/>
    <property type="match status" value="1"/>
</dbReference>
<dbReference type="RefSeq" id="WP_216792973.1">
    <property type="nucleotide sequence ID" value="NZ_JAHNZO010000008.1"/>
</dbReference>
<dbReference type="GO" id="GO:0004673">
    <property type="term" value="F:protein histidine kinase activity"/>
    <property type="evidence" value="ECO:0007669"/>
    <property type="project" value="UniProtKB-EC"/>
</dbReference>
<protein>
    <submittedName>
        <fullName evidence="7">Sensor histidine kinase</fullName>
        <ecNumber evidence="7">2.7.13.3</ecNumber>
    </submittedName>
</protein>
<gene>
    <name evidence="7" type="ORF">ACEU3E_21355</name>
</gene>
<evidence type="ECO:0000256" key="5">
    <source>
        <dbReference type="SAM" id="Phobius"/>
    </source>
</evidence>
<accession>A0ABV4V5T0</accession>